<dbReference type="KEGG" id="sin:YN1551_2095"/>
<evidence type="ECO:0000259" key="1">
    <source>
        <dbReference type="Pfam" id="PF10040"/>
    </source>
</evidence>
<dbReference type="Proteomes" id="UP000006818">
    <property type="component" value="Chromosome"/>
</dbReference>
<evidence type="ECO:0000313" key="2">
    <source>
        <dbReference type="EMBL" id="ACP49119.1"/>
    </source>
</evidence>
<organism evidence="2 3">
    <name type="scientific">Saccharolobus islandicus (strain Y.N.15.51 / Yellowstone #2)</name>
    <name type="common">Sulfolobus islandicus</name>
    <dbReference type="NCBI Taxonomy" id="419942"/>
    <lineage>
        <taxon>Archaea</taxon>
        <taxon>Thermoproteota</taxon>
        <taxon>Thermoprotei</taxon>
        <taxon>Sulfolobales</taxon>
        <taxon>Sulfolobaceae</taxon>
        <taxon>Saccharolobus</taxon>
    </lineage>
</organism>
<dbReference type="Pfam" id="PF10040">
    <property type="entry name" value="CRISPR_Cas6"/>
    <property type="match status" value="1"/>
</dbReference>
<gene>
    <name evidence="2" type="ordered locus">YN1551_2095</name>
</gene>
<dbReference type="Gene3D" id="3.30.70.1900">
    <property type="match status" value="1"/>
</dbReference>
<dbReference type="EMBL" id="CP001404">
    <property type="protein sequence ID" value="ACP49119.1"/>
    <property type="molecule type" value="Genomic_DNA"/>
</dbReference>
<dbReference type="HOGENOM" id="CLU_2748381_0_0_2"/>
<sequence>MKPVTVVIGEDGKGNLRITRGFVGWMEFDIVYEKLKRAVTKYLLVTSVLGIGRSRGVGFGEVRVELKDQS</sequence>
<protein>
    <recommendedName>
        <fullName evidence="1">CRISPR-associated protein Cas6 C-terminal domain-containing protein</fullName>
    </recommendedName>
</protein>
<dbReference type="InterPro" id="IPR019267">
    <property type="entry name" value="CRISPR-assoc_Cas6_C"/>
</dbReference>
<name>C3NJ09_SACI1</name>
<accession>C3NJ09</accession>
<reference evidence="2 3" key="1">
    <citation type="journal article" date="2009" name="Proc. Natl. Acad. Sci. U.S.A.">
        <title>Biogeography of the Sulfolobus islandicus pan-genome.</title>
        <authorList>
            <person name="Reno M.L."/>
            <person name="Held N.L."/>
            <person name="Fields C.J."/>
            <person name="Burke P.V."/>
            <person name="Whitaker R.J."/>
        </authorList>
    </citation>
    <scope>NUCLEOTIDE SEQUENCE [LARGE SCALE GENOMIC DNA]</scope>
    <source>
        <strain evidence="3">Y.N.15.51 / Yellowstone #2</strain>
    </source>
</reference>
<dbReference type="AlphaFoldDB" id="C3NJ09"/>
<evidence type="ECO:0000313" key="3">
    <source>
        <dbReference type="Proteomes" id="UP000006818"/>
    </source>
</evidence>
<proteinExistence type="predicted"/>
<feature type="domain" description="CRISPR-associated protein Cas6 C-terminal" evidence="1">
    <location>
        <begin position="19"/>
        <end position="62"/>
    </location>
</feature>